<dbReference type="CDD" id="cd00009">
    <property type="entry name" value="AAA"/>
    <property type="match status" value="1"/>
</dbReference>
<reference evidence="6 7" key="1">
    <citation type="submission" date="2023-08" db="EMBL/GenBank/DDBJ databases">
        <title>Black Yeasts Isolated from many extreme environments.</title>
        <authorList>
            <person name="Coleine C."/>
            <person name="Stajich J.E."/>
            <person name="Selbmann L."/>
        </authorList>
    </citation>
    <scope>NUCLEOTIDE SEQUENCE [LARGE SCALE GENOMIC DNA]</scope>
    <source>
        <strain evidence="6 7">CCFEE 5386</strain>
    </source>
</reference>
<evidence type="ECO:0000259" key="5">
    <source>
        <dbReference type="Pfam" id="PF22606"/>
    </source>
</evidence>
<dbReference type="InterPro" id="IPR027417">
    <property type="entry name" value="P-loop_NTPase"/>
</dbReference>
<dbReference type="InterPro" id="IPR036388">
    <property type="entry name" value="WH-like_DNA-bd_sf"/>
</dbReference>
<evidence type="ECO:0000256" key="1">
    <source>
        <dbReference type="ARBA" id="ARBA00022705"/>
    </source>
</evidence>
<evidence type="ECO:0000256" key="3">
    <source>
        <dbReference type="SAM" id="MobiDB-lite"/>
    </source>
</evidence>
<comment type="similarity">
    <text evidence="2">Belongs to the CDC6/cdc18 family.</text>
</comment>
<keyword evidence="1" id="KW-0235">DNA replication</keyword>
<sequence>MPSTVLGKRTRSSADGADTILTRSKRRLVVEDVEDEIEKENEQENPFASHRQVGVVSKDVVSVGKPAKRTRLASARKVPAKHIVPDRRHDHSPAKISAHFKAAKAGIEVYRDGKGDAILIPNTPRHRDAFSKKVPVTPRHRVLLAGGQLTPKTPITPSASSTSIYNQARQLFSRCSNPGKLVGREAERQELSTFLDRCLASDSAGCLYVSGPPGTGKSALVDEVRGQCRGEKNIKTSTVNCMSVRNAKDLAQKLAEDLGLKADGGFDYLQSCFVGEEAQESHKYVVILDEVDRLVDMDLELLYSLFEWSMHASSRLVLIGIANALDLTDRFLPRLKSRNLKPELLPFMPYSASQIAEVLTLKLRSLVPGTSSNLPFAQPAAIQFCAKKVAAQTGDLRKAFDICRRAIDLVEQETRENDAQATLQNSPSKTPLMENINLSSPPSPRSNAGQTHNKPRIPTLYTLDTAPKATIAHMARITALVFGNNTTQRLATLNLQQKAVLCALAALEKRKRDSQPARTIFATPSKKHKDGAVAPSIKQLFEAYTSLCKREKLLHPLSAGEFRDVVEGLETLSLVTSGVEGKMGSLGMPMMPMTPSRTPSRKGKGGFGTAAGGVGDERKVASSVGWGELRGCVEGGAGGEILREIMEGGDLL</sequence>
<comment type="caution">
    <text evidence="6">The sequence shown here is derived from an EMBL/GenBank/DDBJ whole genome shotgun (WGS) entry which is preliminary data.</text>
</comment>
<dbReference type="EMBL" id="JAVRRR010000067">
    <property type="protein sequence ID" value="KAK5146840.1"/>
    <property type="molecule type" value="Genomic_DNA"/>
</dbReference>
<dbReference type="PANTHER" id="PTHR10763:SF26">
    <property type="entry name" value="CELL DIVISION CONTROL PROTEIN 6 HOMOLOG"/>
    <property type="match status" value="1"/>
</dbReference>
<evidence type="ECO:0000313" key="7">
    <source>
        <dbReference type="Proteomes" id="UP001308179"/>
    </source>
</evidence>
<feature type="region of interest" description="Disordered" evidence="3">
    <location>
        <begin position="595"/>
        <end position="614"/>
    </location>
</feature>
<accession>A0ABR0LCM6</accession>
<dbReference type="Proteomes" id="UP001308179">
    <property type="component" value="Unassembled WGS sequence"/>
</dbReference>
<name>A0ABR0LCM6_9PEZI</name>
<dbReference type="Gene3D" id="1.10.8.60">
    <property type="match status" value="1"/>
</dbReference>
<keyword evidence="7" id="KW-1185">Reference proteome</keyword>
<organism evidence="6 7">
    <name type="scientific">Rachicladosporium monterosium</name>
    <dbReference type="NCBI Taxonomy" id="1507873"/>
    <lineage>
        <taxon>Eukaryota</taxon>
        <taxon>Fungi</taxon>
        <taxon>Dikarya</taxon>
        <taxon>Ascomycota</taxon>
        <taxon>Pezizomycotina</taxon>
        <taxon>Dothideomycetes</taxon>
        <taxon>Dothideomycetidae</taxon>
        <taxon>Cladosporiales</taxon>
        <taxon>Cladosporiaceae</taxon>
        <taxon>Rachicladosporium</taxon>
    </lineage>
</organism>
<protein>
    <recommendedName>
        <fullName evidence="2">Cell division control protein</fullName>
    </recommendedName>
</protein>
<feature type="region of interest" description="Disordered" evidence="3">
    <location>
        <begin position="1"/>
        <end position="20"/>
    </location>
</feature>
<dbReference type="InterPro" id="IPR054425">
    <property type="entry name" value="Cdc6_ORC1-like_ATPase_lid"/>
</dbReference>
<feature type="compositionally biased region" description="Polar residues" evidence="3">
    <location>
        <begin position="419"/>
        <end position="429"/>
    </location>
</feature>
<feature type="region of interest" description="Disordered" evidence="3">
    <location>
        <begin position="415"/>
        <end position="457"/>
    </location>
</feature>
<dbReference type="Pfam" id="PF22606">
    <property type="entry name" value="Cdc6-ORC-like_ATPase_lid"/>
    <property type="match status" value="1"/>
</dbReference>
<dbReference type="InterPro" id="IPR041664">
    <property type="entry name" value="AAA_16"/>
</dbReference>
<dbReference type="InterPro" id="IPR016314">
    <property type="entry name" value="Cdc6/18"/>
</dbReference>
<feature type="compositionally biased region" description="Gly residues" evidence="3">
    <location>
        <begin position="605"/>
        <end position="614"/>
    </location>
</feature>
<feature type="compositionally biased region" description="Polar residues" evidence="3">
    <location>
        <begin position="436"/>
        <end position="452"/>
    </location>
</feature>
<gene>
    <name evidence="6" type="primary">CDC6</name>
    <name evidence="6" type="ORF">LTR32_001633</name>
</gene>
<evidence type="ECO:0000313" key="6">
    <source>
        <dbReference type="EMBL" id="KAK5146840.1"/>
    </source>
</evidence>
<dbReference type="Pfam" id="PF13191">
    <property type="entry name" value="AAA_16"/>
    <property type="match status" value="1"/>
</dbReference>
<dbReference type="Gene3D" id="3.40.50.300">
    <property type="entry name" value="P-loop containing nucleotide triphosphate hydrolases"/>
    <property type="match status" value="1"/>
</dbReference>
<proteinExistence type="inferred from homology"/>
<dbReference type="PIRSF" id="PIRSF001767">
    <property type="entry name" value="Cdc6"/>
    <property type="match status" value="1"/>
</dbReference>
<feature type="domain" description="Cdc6/ORC1-like ATPase lid" evidence="5">
    <location>
        <begin position="350"/>
        <end position="413"/>
    </location>
</feature>
<feature type="domain" description="Orc1-like AAA ATPase" evidence="4">
    <location>
        <begin position="180"/>
        <end position="307"/>
    </location>
</feature>
<dbReference type="InterPro" id="IPR050311">
    <property type="entry name" value="ORC1/CDC6"/>
</dbReference>
<dbReference type="SUPFAM" id="SSF52540">
    <property type="entry name" value="P-loop containing nucleoside triphosphate hydrolases"/>
    <property type="match status" value="1"/>
</dbReference>
<evidence type="ECO:0000256" key="2">
    <source>
        <dbReference type="PIRNR" id="PIRNR001767"/>
    </source>
</evidence>
<dbReference type="Gene3D" id="1.10.10.10">
    <property type="entry name" value="Winged helix-like DNA-binding domain superfamily/Winged helix DNA-binding domain"/>
    <property type="match status" value="1"/>
</dbReference>
<dbReference type="PANTHER" id="PTHR10763">
    <property type="entry name" value="CELL DIVISION CONTROL PROTEIN 6-RELATED"/>
    <property type="match status" value="1"/>
</dbReference>
<evidence type="ECO:0000259" key="4">
    <source>
        <dbReference type="Pfam" id="PF13191"/>
    </source>
</evidence>